<dbReference type="Proteomes" id="UP000001396">
    <property type="component" value="Unassembled WGS sequence"/>
</dbReference>
<keyword evidence="19" id="KW-1185">Reference proteome</keyword>
<keyword evidence="10" id="KW-0443">Lipid metabolism</keyword>
<dbReference type="GeneID" id="31367912"/>
<dbReference type="InterPro" id="IPR015424">
    <property type="entry name" value="PyrdxlP-dep_Trfase"/>
</dbReference>
<dbReference type="FunFam" id="3.40.640.10:FF:000020">
    <property type="entry name" value="sphingosine-1-phosphate lyase 1"/>
    <property type="match status" value="1"/>
</dbReference>
<evidence type="ECO:0000256" key="15">
    <source>
        <dbReference type="ARBA" id="ARBA00042568"/>
    </source>
</evidence>
<dbReference type="SUPFAM" id="SSF53383">
    <property type="entry name" value="PLP-dependent transferases"/>
    <property type="match status" value="1"/>
</dbReference>
<keyword evidence="12 17" id="KW-0456">Lyase</keyword>
<dbReference type="GO" id="GO:0008117">
    <property type="term" value="F:sphinganine-1-phosphate aldolase activity"/>
    <property type="evidence" value="ECO:0007669"/>
    <property type="project" value="UniProtKB-EC"/>
</dbReference>
<evidence type="ECO:0000256" key="9">
    <source>
        <dbReference type="ARBA" id="ARBA00022989"/>
    </source>
</evidence>
<comment type="cofactor">
    <cofactor evidence="1 16 17">
        <name>pyridoxal 5'-phosphate</name>
        <dbReference type="ChEBI" id="CHEBI:597326"/>
    </cofactor>
</comment>
<sequence>MNNHNGEHILEFIKSIDKYVISKYELKDIKSLVWKWSKWLAPSFHQKIKDDIENQVNQVITESFPPIEGLPLQLELPNEGLSDDEILRRLGLLQKSDVDTKQGKLFAYVYPTLERQEKIIVEAQNMFVHLNALNPTAFQSLRRMEVEVVQMIINLLNGGESARGTMTSGGTESLLMAIKTYRDRAFDLYNITEPEVVLPITAHPALEKAGRYFQVKLRYVPLVGDCQVDMRAFEKTINRNTILLVGSAPQYPHGLMDPIQEMGRLALKYKLPLHVDSCFGGLFLPFMEKLGFEVPPFDFRVPGVTSISADIHKFGYCTKGSSVLSFINDSYRMYQFMPYVGWPGGLFVSPSMLGTRGGGPIAAAWTSLVAHGENNYKEITARIMVTARAIREGINSIDGLRVIGNPVMCALAFVSENPEVNVHCIADLMQSNTKLGWKLERTHKPNAVHLTLMQSHVGKQDELIADLRQCYETVAKDPKQYINKGSAAMYSGIANIPLDNIADDFLKCFLAKTYSAPSRTAEQQPNFAKQN</sequence>
<dbReference type="OMA" id="WPGGLFV"/>
<dbReference type="Gene3D" id="3.40.640.10">
    <property type="entry name" value="Type I PLP-dependent aspartate aminotransferase-like (Major domain)"/>
    <property type="match status" value="1"/>
</dbReference>
<comment type="subcellular location">
    <subcellularLocation>
        <location evidence="2">Endoplasmic reticulum membrane</location>
        <topology evidence="2">Single-pass membrane protein</topology>
    </subcellularLocation>
</comment>
<evidence type="ECO:0000256" key="3">
    <source>
        <dbReference type="ARBA" id="ARBA00004760"/>
    </source>
</evidence>
<keyword evidence="9" id="KW-1133">Transmembrane helix</keyword>
<dbReference type="GO" id="GO:0005789">
    <property type="term" value="C:endoplasmic reticulum membrane"/>
    <property type="evidence" value="ECO:0007669"/>
    <property type="project" value="UniProtKB-SubCell"/>
</dbReference>
<evidence type="ECO:0000256" key="10">
    <source>
        <dbReference type="ARBA" id="ARBA00023098"/>
    </source>
</evidence>
<accession>D3BMM3</accession>
<dbReference type="EC" id="4.1.2.27" evidence="14"/>
<dbReference type="STRING" id="670386.D3BMM3"/>
<organism evidence="18 19">
    <name type="scientific">Heterostelium pallidum (strain ATCC 26659 / Pp 5 / PN500)</name>
    <name type="common">Cellular slime mold</name>
    <name type="synonym">Polysphondylium pallidum</name>
    <dbReference type="NCBI Taxonomy" id="670386"/>
    <lineage>
        <taxon>Eukaryota</taxon>
        <taxon>Amoebozoa</taxon>
        <taxon>Evosea</taxon>
        <taxon>Eumycetozoa</taxon>
        <taxon>Dictyostelia</taxon>
        <taxon>Acytosteliales</taxon>
        <taxon>Acytosteliaceae</taxon>
        <taxon>Heterostelium</taxon>
    </lineage>
</organism>
<evidence type="ECO:0000256" key="17">
    <source>
        <dbReference type="RuleBase" id="RU000382"/>
    </source>
</evidence>
<comment type="caution">
    <text evidence="18">The sequence shown here is derived from an EMBL/GenBank/DDBJ whole genome shotgun (WGS) entry which is preliminary data.</text>
</comment>
<evidence type="ECO:0000256" key="2">
    <source>
        <dbReference type="ARBA" id="ARBA00004389"/>
    </source>
</evidence>
<evidence type="ECO:0000256" key="8">
    <source>
        <dbReference type="ARBA" id="ARBA00022919"/>
    </source>
</evidence>
<dbReference type="InterPro" id="IPR015422">
    <property type="entry name" value="PyrdxlP-dep_Trfase_small"/>
</dbReference>
<comment type="pathway">
    <text evidence="4">Sphingolipid metabolism.</text>
</comment>
<dbReference type="GO" id="GO:0030170">
    <property type="term" value="F:pyridoxal phosphate binding"/>
    <property type="evidence" value="ECO:0007669"/>
    <property type="project" value="InterPro"/>
</dbReference>
<keyword evidence="11" id="KW-0472">Membrane</keyword>
<dbReference type="InterPro" id="IPR050477">
    <property type="entry name" value="GrpII_AminoAcid_Decarb"/>
</dbReference>
<reference evidence="18 19" key="1">
    <citation type="journal article" date="2011" name="Genome Res.">
        <title>Phylogeny-wide analysis of social amoeba genomes highlights ancient origins for complex intercellular communication.</title>
        <authorList>
            <person name="Heidel A.J."/>
            <person name="Lawal H.M."/>
            <person name="Felder M."/>
            <person name="Schilde C."/>
            <person name="Helps N.R."/>
            <person name="Tunggal B."/>
            <person name="Rivero F."/>
            <person name="John U."/>
            <person name="Schleicher M."/>
            <person name="Eichinger L."/>
            <person name="Platzer M."/>
            <person name="Noegel A.A."/>
            <person name="Schaap P."/>
            <person name="Gloeckner G."/>
        </authorList>
    </citation>
    <scope>NUCLEOTIDE SEQUENCE [LARGE SCALE GENOMIC DNA]</scope>
    <source>
        <strain evidence="19">ATCC 26659 / Pp 5 / PN500</strain>
    </source>
</reference>
<evidence type="ECO:0000256" key="16">
    <source>
        <dbReference type="PIRSR" id="PIRSR602129-50"/>
    </source>
</evidence>
<proteinExistence type="inferred from homology"/>
<keyword evidence="5" id="KW-0812">Transmembrane</keyword>
<dbReference type="InterPro" id="IPR015421">
    <property type="entry name" value="PyrdxlP-dep_Trfase_major"/>
</dbReference>
<evidence type="ECO:0000256" key="14">
    <source>
        <dbReference type="ARBA" id="ARBA00038965"/>
    </source>
</evidence>
<keyword evidence="7 16" id="KW-0663">Pyridoxal phosphate</keyword>
<evidence type="ECO:0000313" key="18">
    <source>
        <dbReference type="EMBL" id="EFA77235.1"/>
    </source>
</evidence>
<comment type="similarity">
    <text evidence="13">Belongs to the group II decarboxylase family. Sphingosine-1-phosphate lyase subfamily.</text>
</comment>
<dbReference type="PANTHER" id="PTHR42735">
    <property type="match status" value="1"/>
</dbReference>
<name>D3BMM3_HETP5</name>
<dbReference type="InParanoid" id="D3BMM3"/>
<dbReference type="PANTHER" id="PTHR42735:SF9">
    <property type="entry name" value="SPHINGOSINE-1-PHOSPHATE LYASE"/>
    <property type="match status" value="1"/>
</dbReference>
<dbReference type="EMBL" id="ADBJ01000043">
    <property type="protein sequence ID" value="EFA77235.1"/>
    <property type="molecule type" value="Genomic_DNA"/>
</dbReference>
<evidence type="ECO:0000256" key="11">
    <source>
        <dbReference type="ARBA" id="ARBA00023136"/>
    </source>
</evidence>
<dbReference type="Gene3D" id="3.90.1150.10">
    <property type="entry name" value="Aspartate Aminotransferase, domain 1"/>
    <property type="match status" value="1"/>
</dbReference>
<comment type="pathway">
    <text evidence="3">Lipid metabolism; sphingolipid metabolism.</text>
</comment>
<feature type="modified residue" description="N6-(pyridoxal phosphate)lysine" evidence="16">
    <location>
        <position position="313"/>
    </location>
</feature>
<evidence type="ECO:0000256" key="12">
    <source>
        <dbReference type="ARBA" id="ARBA00023239"/>
    </source>
</evidence>
<gene>
    <name evidence="18" type="primary">sglB</name>
    <name evidence="18" type="ORF">PPL_12445</name>
</gene>
<evidence type="ECO:0000256" key="6">
    <source>
        <dbReference type="ARBA" id="ARBA00022824"/>
    </source>
</evidence>
<dbReference type="AlphaFoldDB" id="D3BMM3"/>
<evidence type="ECO:0000256" key="7">
    <source>
        <dbReference type="ARBA" id="ARBA00022898"/>
    </source>
</evidence>
<evidence type="ECO:0000313" key="19">
    <source>
        <dbReference type="Proteomes" id="UP000001396"/>
    </source>
</evidence>
<dbReference type="Gene3D" id="6.10.140.2150">
    <property type="match status" value="1"/>
</dbReference>
<evidence type="ECO:0000256" key="1">
    <source>
        <dbReference type="ARBA" id="ARBA00001933"/>
    </source>
</evidence>
<dbReference type="GO" id="GO:0019752">
    <property type="term" value="P:carboxylic acid metabolic process"/>
    <property type="evidence" value="ECO:0007669"/>
    <property type="project" value="InterPro"/>
</dbReference>
<dbReference type="Pfam" id="PF00282">
    <property type="entry name" value="Pyridoxal_deC"/>
    <property type="match status" value="1"/>
</dbReference>
<keyword evidence="8" id="KW-0746">Sphingolipid metabolism</keyword>
<keyword evidence="6" id="KW-0256">Endoplasmic reticulum</keyword>
<evidence type="ECO:0000256" key="13">
    <source>
        <dbReference type="ARBA" id="ARBA00038302"/>
    </source>
</evidence>
<protein>
    <recommendedName>
        <fullName evidence="14">sphinganine-1-phosphate aldolase</fullName>
        <ecNumber evidence="14">4.1.2.27</ecNumber>
    </recommendedName>
    <alternativeName>
        <fullName evidence="15">Sphingosine-1-phosphate aldolase</fullName>
    </alternativeName>
</protein>
<dbReference type="GO" id="GO:0006665">
    <property type="term" value="P:sphingolipid metabolic process"/>
    <property type="evidence" value="ECO:0007669"/>
    <property type="project" value="UniProtKB-KW"/>
</dbReference>
<dbReference type="RefSeq" id="XP_020429364.1">
    <property type="nucleotide sequence ID" value="XM_020583177.1"/>
</dbReference>
<evidence type="ECO:0000256" key="5">
    <source>
        <dbReference type="ARBA" id="ARBA00022692"/>
    </source>
</evidence>
<dbReference type="InterPro" id="IPR002129">
    <property type="entry name" value="PyrdxlP-dep_de-COase"/>
</dbReference>
<evidence type="ECO:0000256" key="4">
    <source>
        <dbReference type="ARBA" id="ARBA00004991"/>
    </source>
</evidence>